<reference evidence="8 9" key="1">
    <citation type="submission" date="2016-01" db="EMBL/GenBank/DDBJ databases">
        <title>Complete Genome Sequence of Paenibacillus yonginensis DCY84, a novel Plant Growth-Promoting Bacteria with Elicitation of Induced Systemic Resistance.</title>
        <authorList>
            <person name="Kim Y.J."/>
            <person name="Yang D.C."/>
            <person name="Sukweenadhi J."/>
        </authorList>
    </citation>
    <scope>NUCLEOTIDE SEQUENCE [LARGE SCALE GENOMIC DNA]</scope>
    <source>
        <strain evidence="8 9">DCY84</strain>
    </source>
</reference>
<dbReference type="EMBL" id="CP014167">
    <property type="protein sequence ID" value="ANS76349.1"/>
    <property type="molecule type" value="Genomic_DNA"/>
</dbReference>
<evidence type="ECO:0000259" key="7">
    <source>
        <dbReference type="Pfam" id="PF08281"/>
    </source>
</evidence>
<keyword evidence="5" id="KW-0804">Transcription</keyword>
<dbReference type="InterPro" id="IPR014284">
    <property type="entry name" value="RNA_pol_sigma-70_dom"/>
</dbReference>
<dbReference type="SUPFAM" id="SSF88946">
    <property type="entry name" value="Sigma2 domain of RNA polymerase sigma factors"/>
    <property type="match status" value="1"/>
</dbReference>
<dbReference type="NCBIfam" id="TIGR02937">
    <property type="entry name" value="sigma70-ECF"/>
    <property type="match status" value="1"/>
</dbReference>
<dbReference type="KEGG" id="pyg:AWM70_18680"/>
<evidence type="ECO:0000259" key="6">
    <source>
        <dbReference type="Pfam" id="PF04542"/>
    </source>
</evidence>
<dbReference type="Gene3D" id="1.10.1740.10">
    <property type="match status" value="1"/>
</dbReference>
<dbReference type="PANTHER" id="PTHR43133">
    <property type="entry name" value="RNA POLYMERASE ECF-TYPE SIGMA FACTO"/>
    <property type="match status" value="1"/>
</dbReference>
<sequence length="265" mass="30313">MGESLGIRSYGGQHAGEGDFSEWLEKHQQALKAYCRYLTGSEWEGQDLLQEMWLKVWIAKKQQKELKVNRSYLRRTAYHAWIDRCRKSDVSRNLEHDVELQLDGIKQQEEIDAAALYTAIEDMIKYLTVSQRAALMLMDIYRFTAAETAEILNTTEGAVKASLHRARQKLKRINKPYFHSKAPYGDGRGERLQEDEQADMDAGEAAEADAAVVFAYIEAFKAHDIAALAALFNREGQRRSVPVMRTINKNADIFDRVFMGFRQAA</sequence>
<keyword evidence="4" id="KW-0238">DNA-binding</keyword>
<name>A0A1B1N4K6_9BACL</name>
<protein>
    <recommendedName>
        <fullName evidence="10">RNA polymerase subunit sigma-24</fullName>
    </recommendedName>
</protein>
<evidence type="ECO:0008006" key="10">
    <source>
        <dbReference type="Google" id="ProtNLM"/>
    </source>
</evidence>
<evidence type="ECO:0000256" key="2">
    <source>
        <dbReference type="ARBA" id="ARBA00023015"/>
    </source>
</evidence>
<keyword evidence="9" id="KW-1185">Reference proteome</keyword>
<evidence type="ECO:0000256" key="3">
    <source>
        <dbReference type="ARBA" id="ARBA00023082"/>
    </source>
</evidence>
<proteinExistence type="inferred from homology"/>
<evidence type="ECO:0000256" key="5">
    <source>
        <dbReference type="ARBA" id="ARBA00023163"/>
    </source>
</evidence>
<feature type="domain" description="RNA polymerase sigma factor 70 region 4 type 2" evidence="7">
    <location>
        <begin position="119"/>
        <end position="170"/>
    </location>
</feature>
<dbReference type="Pfam" id="PF08281">
    <property type="entry name" value="Sigma70_r4_2"/>
    <property type="match status" value="1"/>
</dbReference>
<evidence type="ECO:0000313" key="8">
    <source>
        <dbReference type="EMBL" id="ANS76349.1"/>
    </source>
</evidence>
<dbReference type="InterPro" id="IPR039425">
    <property type="entry name" value="RNA_pol_sigma-70-like"/>
</dbReference>
<keyword evidence="2" id="KW-0805">Transcription regulation</keyword>
<dbReference type="GO" id="GO:0006352">
    <property type="term" value="P:DNA-templated transcription initiation"/>
    <property type="evidence" value="ECO:0007669"/>
    <property type="project" value="InterPro"/>
</dbReference>
<dbReference type="Gene3D" id="1.10.10.10">
    <property type="entry name" value="Winged helix-like DNA-binding domain superfamily/Winged helix DNA-binding domain"/>
    <property type="match status" value="1"/>
</dbReference>
<dbReference type="RefSeq" id="WP_068698913.1">
    <property type="nucleotide sequence ID" value="NZ_CP014167.1"/>
</dbReference>
<dbReference type="PANTHER" id="PTHR43133:SF8">
    <property type="entry name" value="RNA POLYMERASE SIGMA FACTOR HI_1459-RELATED"/>
    <property type="match status" value="1"/>
</dbReference>
<dbReference type="InterPro" id="IPR036388">
    <property type="entry name" value="WH-like_DNA-bd_sf"/>
</dbReference>
<keyword evidence="3" id="KW-0731">Sigma factor</keyword>
<evidence type="ECO:0000313" key="9">
    <source>
        <dbReference type="Proteomes" id="UP000092573"/>
    </source>
</evidence>
<dbReference type="OrthoDB" id="2381154at2"/>
<comment type="similarity">
    <text evidence="1">Belongs to the sigma-70 factor family. ECF subfamily.</text>
</comment>
<dbReference type="STRING" id="1462996.AWM70_18680"/>
<dbReference type="GO" id="GO:0003677">
    <property type="term" value="F:DNA binding"/>
    <property type="evidence" value="ECO:0007669"/>
    <property type="project" value="UniProtKB-KW"/>
</dbReference>
<dbReference type="InterPro" id="IPR013249">
    <property type="entry name" value="RNA_pol_sigma70_r4_t2"/>
</dbReference>
<evidence type="ECO:0000256" key="4">
    <source>
        <dbReference type="ARBA" id="ARBA00023125"/>
    </source>
</evidence>
<accession>A0A1B1N4K6</accession>
<dbReference type="Pfam" id="PF04542">
    <property type="entry name" value="Sigma70_r2"/>
    <property type="match status" value="1"/>
</dbReference>
<feature type="domain" description="RNA polymerase sigma-70 region 2" evidence="6">
    <location>
        <begin position="25"/>
        <end position="88"/>
    </location>
</feature>
<dbReference type="GO" id="GO:0016987">
    <property type="term" value="F:sigma factor activity"/>
    <property type="evidence" value="ECO:0007669"/>
    <property type="project" value="UniProtKB-KW"/>
</dbReference>
<dbReference type="InterPro" id="IPR013324">
    <property type="entry name" value="RNA_pol_sigma_r3/r4-like"/>
</dbReference>
<dbReference type="SUPFAM" id="SSF88659">
    <property type="entry name" value="Sigma3 and sigma4 domains of RNA polymerase sigma factors"/>
    <property type="match status" value="1"/>
</dbReference>
<dbReference type="CDD" id="cd06171">
    <property type="entry name" value="Sigma70_r4"/>
    <property type="match status" value="1"/>
</dbReference>
<dbReference type="InterPro" id="IPR007627">
    <property type="entry name" value="RNA_pol_sigma70_r2"/>
</dbReference>
<dbReference type="AlphaFoldDB" id="A0A1B1N4K6"/>
<gene>
    <name evidence="8" type="ORF">AWM70_18680</name>
</gene>
<dbReference type="InterPro" id="IPR013325">
    <property type="entry name" value="RNA_pol_sigma_r2"/>
</dbReference>
<evidence type="ECO:0000256" key="1">
    <source>
        <dbReference type="ARBA" id="ARBA00010641"/>
    </source>
</evidence>
<organism evidence="8 9">
    <name type="scientific">Paenibacillus yonginensis</name>
    <dbReference type="NCBI Taxonomy" id="1462996"/>
    <lineage>
        <taxon>Bacteria</taxon>
        <taxon>Bacillati</taxon>
        <taxon>Bacillota</taxon>
        <taxon>Bacilli</taxon>
        <taxon>Bacillales</taxon>
        <taxon>Paenibacillaceae</taxon>
        <taxon>Paenibacillus</taxon>
    </lineage>
</organism>
<dbReference type="Proteomes" id="UP000092573">
    <property type="component" value="Chromosome"/>
</dbReference>